<dbReference type="InterPro" id="IPR014710">
    <property type="entry name" value="RmlC-like_jellyroll"/>
</dbReference>
<dbReference type="PANTHER" id="PTHR43698">
    <property type="entry name" value="RIBD C-TERMINAL DOMAIN CONTAINING PROTEIN"/>
    <property type="match status" value="1"/>
</dbReference>
<evidence type="ECO:0000313" key="5">
    <source>
        <dbReference type="Proteomes" id="UP000219259"/>
    </source>
</evidence>
<keyword evidence="1" id="KW-0732">Signal</keyword>
<organism evidence="4 5">
    <name type="scientific">Tannerella forsythia</name>
    <name type="common">Bacteroides forsythus</name>
    <dbReference type="NCBI Taxonomy" id="28112"/>
    <lineage>
        <taxon>Bacteria</taxon>
        <taxon>Pseudomonadati</taxon>
        <taxon>Bacteroidota</taxon>
        <taxon>Bacteroidia</taxon>
        <taxon>Bacteroidales</taxon>
        <taxon>Tannerellaceae</taxon>
        <taxon>Tannerella</taxon>
    </lineage>
</organism>
<dbReference type="Gene3D" id="2.60.120.10">
    <property type="entry name" value="Jelly Rolls"/>
    <property type="match status" value="1"/>
</dbReference>
<evidence type="ECO:0000256" key="1">
    <source>
        <dbReference type="SAM" id="SignalP"/>
    </source>
</evidence>
<reference evidence="4 5" key="1">
    <citation type="submission" date="2017-09" db="EMBL/GenBank/DDBJ databases">
        <title>Phase variable restriction modification systems are present in the genome sequences of periodontal pathogens Prevotella intermedia, Tannerella forsythia and Porphyromonas gingivalis.</title>
        <authorList>
            <person name="Haigh R.D."/>
            <person name="Crawford L."/>
            <person name="Ralph J."/>
            <person name="Wanford J."/>
            <person name="Vartoukian S.R."/>
            <person name="Hijazib K."/>
            <person name="Wade W."/>
            <person name="Oggioni M.R."/>
        </authorList>
    </citation>
    <scope>NUCLEOTIDE SEQUENCE [LARGE SCALE GENOMIC DNA]</scope>
    <source>
        <strain evidence="4 5">WW11663</strain>
    </source>
</reference>
<dbReference type="InterPro" id="IPR029032">
    <property type="entry name" value="AhpD-like"/>
</dbReference>
<dbReference type="SUPFAM" id="SSF69118">
    <property type="entry name" value="AhpD-like"/>
    <property type="match status" value="1"/>
</dbReference>
<evidence type="ECO:0000313" key="4">
    <source>
        <dbReference type="EMBL" id="PDP43612.1"/>
    </source>
</evidence>
<evidence type="ECO:0000259" key="3">
    <source>
        <dbReference type="Pfam" id="PF07883"/>
    </source>
</evidence>
<dbReference type="AlphaFoldDB" id="A0A2A6E6Q3"/>
<feature type="signal peptide" evidence="1">
    <location>
        <begin position="1"/>
        <end position="20"/>
    </location>
</feature>
<dbReference type="CDD" id="cd02233">
    <property type="entry name" value="cupin_HNL-like"/>
    <property type="match status" value="1"/>
</dbReference>
<proteinExistence type="predicted"/>
<dbReference type="SUPFAM" id="SSF51182">
    <property type="entry name" value="RmlC-like cupins"/>
    <property type="match status" value="1"/>
</dbReference>
<feature type="chain" id="PRO_5012924448" description="Cupin domain-containing protein" evidence="1">
    <location>
        <begin position="21"/>
        <end position="353"/>
    </location>
</feature>
<name>A0A2A6E6Q3_TANFO</name>
<dbReference type="Pfam" id="PF02627">
    <property type="entry name" value="CMD"/>
    <property type="match status" value="1"/>
</dbReference>
<dbReference type="InterPro" id="IPR013096">
    <property type="entry name" value="Cupin_2"/>
</dbReference>
<dbReference type="InterPro" id="IPR011051">
    <property type="entry name" value="RmlC_Cupin_sf"/>
</dbReference>
<sequence length="353" mass="39436">MIRKIIMGTAWMMVSLGLYAQNNEMLTDKDKIIVTISAYTARGELAELKDALNRGLDVGLTVSEAREILVHLYAYTGFPRSLNGLMTLMNVLEERKTQGKKDVEGREASPIVDTGDTYERGRKTLEKLSGVPQPKPAKGYGEFAPRIDQFLKEHLFADVFDSDVLDYKTRELVTLSALAALNGTEAQLKGHLKLGKNTGWTDRELTEIIEMASAIKGIDPIHPKGEQKLPDTRFTGDAYLTPLLARDTTNNFAMGSVYFERNARTHWHTHPRGQVLIVTAGEGLYQEEGKPAQRIRKGEIVNIPARVRHWHGASAHSPMTHIGITNYVGEKGVDWYEAVTDEQFDKANSEGKR</sequence>
<dbReference type="Pfam" id="PF07883">
    <property type="entry name" value="Cupin_2"/>
    <property type="match status" value="1"/>
</dbReference>
<accession>A0A2A6E6Q3</accession>
<dbReference type="Proteomes" id="UP000219259">
    <property type="component" value="Unassembled WGS sequence"/>
</dbReference>
<dbReference type="InterPro" id="IPR003779">
    <property type="entry name" value="CMD-like"/>
</dbReference>
<feature type="domain" description="Cupin type-2" evidence="3">
    <location>
        <begin position="259"/>
        <end position="319"/>
    </location>
</feature>
<dbReference type="GO" id="GO:0051920">
    <property type="term" value="F:peroxiredoxin activity"/>
    <property type="evidence" value="ECO:0007669"/>
    <property type="project" value="InterPro"/>
</dbReference>
<dbReference type="Gene3D" id="1.20.1290.10">
    <property type="entry name" value="AhpD-like"/>
    <property type="match status" value="1"/>
</dbReference>
<evidence type="ECO:0008006" key="6">
    <source>
        <dbReference type="Google" id="ProtNLM"/>
    </source>
</evidence>
<dbReference type="InterPro" id="IPR047263">
    <property type="entry name" value="HNL-like_cupin"/>
</dbReference>
<comment type="caution">
    <text evidence="4">The sequence shown here is derived from an EMBL/GenBank/DDBJ whole genome shotgun (WGS) entry which is preliminary data.</text>
</comment>
<protein>
    <recommendedName>
        <fullName evidence="6">Cupin domain-containing protein</fullName>
    </recommendedName>
</protein>
<dbReference type="EMBL" id="NSLJ01000016">
    <property type="protein sequence ID" value="PDP43612.1"/>
    <property type="molecule type" value="Genomic_DNA"/>
</dbReference>
<gene>
    <name evidence="4" type="ORF">CLI86_07275</name>
</gene>
<dbReference type="PANTHER" id="PTHR43698:SF1">
    <property type="entry name" value="BLL4564 PROTEIN"/>
    <property type="match status" value="1"/>
</dbReference>
<feature type="domain" description="Carboxymuconolactone decarboxylase-like" evidence="2">
    <location>
        <begin position="145"/>
        <end position="217"/>
    </location>
</feature>
<evidence type="ECO:0000259" key="2">
    <source>
        <dbReference type="Pfam" id="PF02627"/>
    </source>
</evidence>
<dbReference type="RefSeq" id="WP_097531245.1">
    <property type="nucleotide sequence ID" value="NZ_NSLJ01000016.1"/>
</dbReference>